<proteinExistence type="predicted"/>
<evidence type="ECO:0000313" key="1">
    <source>
        <dbReference type="EMBL" id="AKT38141.1"/>
    </source>
</evidence>
<dbReference type="Gene3D" id="3.40.50.300">
    <property type="entry name" value="P-loop containing nucleotide triphosphate hydrolases"/>
    <property type="match status" value="1"/>
</dbReference>
<dbReference type="OrthoDB" id="2633870at2"/>
<dbReference type="Proteomes" id="UP000067626">
    <property type="component" value="Chromosome"/>
</dbReference>
<name>A0A0K1EB85_CHOCO</name>
<dbReference type="RefSeq" id="WP_082362391.1">
    <property type="nucleotide sequence ID" value="NZ_CP012159.1"/>
</dbReference>
<dbReference type="GO" id="GO:0003700">
    <property type="term" value="F:DNA-binding transcription factor activity"/>
    <property type="evidence" value="ECO:0007669"/>
    <property type="project" value="InterPro"/>
</dbReference>
<dbReference type="EMBL" id="CP012159">
    <property type="protein sequence ID" value="AKT38141.1"/>
    <property type="molecule type" value="Genomic_DNA"/>
</dbReference>
<evidence type="ECO:0000313" key="2">
    <source>
        <dbReference type="Proteomes" id="UP000067626"/>
    </source>
</evidence>
<gene>
    <name evidence="1" type="ORF">CMC5_022840</name>
</gene>
<accession>A0A0K1EB85</accession>
<dbReference type="Gene3D" id="1.10.10.10">
    <property type="entry name" value="Winged helix-like DNA-binding domain superfamily/Winged helix DNA-binding domain"/>
    <property type="match status" value="1"/>
</dbReference>
<dbReference type="STRING" id="52.CMC5_022840"/>
<dbReference type="InterPro" id="IPR036390">
    <property type="entry name" value="WH_DNA-bd_sf"/>
</dbReference>
<reference evidence="1 2" key="1">
    <citation type="submission" date="2015-07" db="EMBL/GenBank/DDBJ databases">
        <title>Genome analysis of myxobacterium Chondromyces crocatus Cm c5 reveals a high potential for natural compound synthesis and the genetic basis for the loss of fruiting body formation.</title>
        <authorList>
            <person name="Zaburannyi N."/>
            <person name="Bunk B."/>
            <person name="Maier J."/>
            <person name="Overmann J."/>
            <person name="Mueller R."/>
        </authorList>
    </citation>
    <scope>NUCLEOTIDE SEQUENCE [LARGE SCALE GENOMIC DNA]</scope>
    <source>
        <strain evidence="1 2">Cm c5</strain>
    </source>
</reference>
<dbReference type="AlphaFoldDB" id="A0A0K1EB85"/>
<dbReference type="SUPFAM" id="SSF46785">
    <property type="entry name" value="Winged helix' DNA-binding domain"/>
    <property type="match status" value="1"/>
</dbReference>
<protein>
    <submittedName>
        <fullName evidence="1">Uncharacterized protein</fullName>
    </submittedName>
</protein>
<dbReference type="PROSITE" id="PS01117">
    <property type="entry name" value="HTH_MARR_1"/>
    <property type="match status" value="1"/>
</dbReference>
<sequence length="439" mass="47482">MNFYSGWGFRESPFQVSALAATDEGSRLFVGRLDSRQKLEMRLASGDRIVTIEGVNGVGKTSLVNVVAYLAYKKHVDGRGGPLLIPCVKAFQLDADKEKSELVAEVYQEVAQSLIHYAEGLRAGKLADGIKPDGALAKWLNSPLISSRTGSVSLGLPTMGGGGVGIGVGGSFNTTEGFRGSGIQKLIKDTLGVIFAEAGSGGVVCVLDNLELLQTSDAVRKQVEVLRDELLTVPGFRWVLCGAPGIVHGVVSSPRLQGMLYDPLEIAGIELKSLEDVLSSRLSVFGQSQAYLPIGTMDFVSLCDILKGNLRAVLGMADDYCLWVAESGERPVTDIDKSNLFKQWLDDEIEKYFKSAESEVTQTAWGVFDKAVTKDGGFSPSSFAEFGFKNLQALRPYVKDLERAGLLVSTTDEIDKRRKTVSVTPKGWLVSEARIRSQK</sequence>
<dbReference type="InterPro" id="IPR036388">
    <property type="entry name" value="WH-like_DNA-bd_sf"/>
</dbReference>
<organism evidence="1 2">
    <name type="scientific">Chondromyces crocatus</name>
    <dbReference type="NCBI Taxonomy" id="52"/>
    <lineage>
        <taxon>Bacteria</taxon>
        <taxon>Pseudomonadati</taxon>
        <taxon>Myxococcota</taxon>
        <taxon>Polyangia</taxon>
        <taxon>Polyangiales</taxon>
        <taxon>Polyangiaceae</taxon>
        <taxon>Chondromyces</taxon>
    </lineage>
</organism>
<dbReference type="GO" id="GO:0003677">
    <property type="term" value="F:DNA binding"/>
    <property type="evidence" value="ECO:0007669"/>
    <property type="project" value="UniProtKB-KW"/>
</dbReference>
<keyword evidence="2" id="KW-1185">Reference proteome</keyword>
<dbReference type="SUPFAM" id="SSF52540">
    <property type="entry name" value="P-loop containing nucleoside triphosphate hydrolases"/>
    <property type="match status" value="1"/>
</dbReference>
<dbReference type="InterPro" id="IPR023187">
    <property type="entry name" value="Tscrpt_reg_MarR-type_CS"/>
</dbReference>
<dbReference type="InterPro" id="IPR027417">
    <property type="entry name" value="P-loop_NTPase"/>
</dbReference>
<dbReference type="KEGG" id="ccro:CMC5_022840"/>